<dbReference type="InterPro" id="IPR012133">
    <property type="entry name" value="Alpha-hydoxy_acid_DH_FMN"/>
</dbReference>
<feature type="binding site" evidence="7">
    <location>
        <begin position="92"/>
        <end position="94"/>
    </location>
    <ligand>
        <name>FMN</name>
        <dbReference type="ChEBI" id="CHEBI:58210"/>
    </ligand>
</feature>
<dbReference type="FunFam" id="3.20.20.70:FF:000029">
    <property type="entry name" value="L-lactate dehydrogenase"/>
    <property type="match status" value="1"/>
</dbReference>
<dbReference type="SUPFAM" id="SSF51395">
    <property type="entry name" value="FMN-linked oxidoreductases"/>
    <property type="match status" value="1"/>
</dbReference>
<proteinExistence type="inferred from homology"/>
<evidence type="ECO:0000256" key="1">
    <source>
        <dbReference type="ARBA" id="ARBA00001917"/>
    </source>
</evidence>
<dbReference type="Pfam" id="PF01070">
    <property type="entry name" value="FMN_dh"/>
    <property type="match status" value="1"/>
</dbReference>
<feature type="binding site" evidence="7">
    <location>
        <begin position="321"/>
        <end position="322"/>
    </location>
    <ligand>
        <name>FMN</name>
        <dbReference type="ChEBI" id="CHEBI:58210"/>
    </ligand>
</feature>
<dbReference type="GO" id="GO:0010181">
    <property type="term" value="F:FMN binding"/>
    <property type="evidence" value="ECO:0007669"/>
    <property type="project" value="InterPro"/>
</dbReference>
<evidence type="ECO:0000256" key="7">
    <source>
        <dbReference type="PIRSR" id="PIRSR000138-2"/>
    </source>
</evidence>
<dbReference type="GO" id="GO:0016614">
    <property type="term" value="F:oxidoreductase activity, acting on CH-OH group of donors"/>
    <property type="evidence" value="ECO:0007669"/>
    <property type="project" value="UniProtKB-ARBA"/>
</dbReference>
<evidence type="ECO:0000256" key="3">
    <source>
        <dbReference type="ARBA" id="ARBA00022643"/>
    </source>
</evidence>
<keyword evidence="10" id="KW-1185">Reference proteome</keyword>
<name>A0A6C1B794_9RHOO</name>
<evidence type="ECO:0000313" key="10">
    <source>
        <dbReference type="Proteomes" id="UP000501991"/>
    </source>
</evidence>
<protein>
    <submittedName>
        <fullName evidence="9">Alpha-hydroxy-acid oxidizing protein</fullName>
    </submittedName>
</protein>
<evidence type="ECO:0000256" key="6">
    <source>
        <dbReference type="PIRSR" id="PIRSR000138-1"/>
    </source>
</evidence>
<dbReference type="InterPro" id="IPR000262">
    <property type="entry name" value="FMN-dep_DH"/>
</dbReference>
<feature type="binding site" evidence="7">
    <location>
        <position position="121"/>
    </location>
    <ligand>
        <name>FMN</name>
        <dbReference type="ChEBI" id="CHEBI:58210"/>
    </ligand>
</feature>
<dbReference type="PANTHER" id="PTHR10578:SF107">
    <property type="entry name" value="2-HYDROXYACID OXIDASE 1"/>
    <property type="match status" value="1"/>
</dbReference>
<keyword evidence="3 7" id="KW-0288">FMN</keyword>
<dbReference type="Gene3D" id="3.20.20.70">
    <property type="entry name" value="Aldolase class I"/>
    <property type="match status" value="1"/>
</dbReference>
<feature type="binding site" evidence="7">
    <location>
        <position position="270"/>
    </location>
    <ligand>
        <name>glyoxylate</name>
        <dbReference type="ChEBI" id="CHEBI:36655"/>
    </ligand>
</feature>
<feature type="binding site" evidence="7">
    <location>
        <begin position="298"/>
        <end position="302"/>
    </location>
    <ligand>
        <name>FMN</name>
        <dbReference type="ChEBI" id="CHEBI:58210"/>
    </ligand>
</feature>
<dbReference type="Proteomes" id="UP000501991">
    <property type="component" value="Chromosome"/>
</dbReference>
<keyword evidence="2 7" id="KW-0285">Flavoprotein</keyword>
<feature type="binding site" evidence="7">
    <location>
        <position position="169"/>
    </location>
    <ligand>
        <name>FMN</name>
        <dbReference type="ChEBI" id="CHEBI:58210"/>
    </ligand>
</feature>
<dbReference type="PANTHER" id="PTHR10578">
    <property type="entry name" value="S -2-HYDROXY-ACID OXIDASE-RELATED"/>
    <property type="match status" value="1"/>
</dbReference>
<dbReference type="AlphaFoldDB" id="A0A6C1B794"/>
<organism evidence="9 10">
    <name type="scientific">Nitrogeniibacter mangrovi</name>
    <dbReference type="NCBI Taxonomy" id="2016596"/>
    <lineage>
        <taxon>Bacteria</taxon>
        <taxon>Pseudomonadati</taxon>
        <taxon>Pseudomonadota</taxon>
        <taxon>Betaproteobacteria</taxon>
        <taxon>Rhodocyclales</taxon>
        <taxon>Zoogloeaceae</taxon>
        <taxon>Nitrogeniibacter</taxon>
    </lineage>
</organism>
<evidence type="ECO:0000259" key="8">
    <source>
        <dbReference type="PROSITE" id="PS51349"/>
    </source>
</evidence>
<feature type="active site" description="Proton acceptor" evidence="6">
    <location>
        <position position="267"/>
    </location>
</feature>
<dbReference type="PROSITE" id="PS51349">
    <property type="entry name" value="FMN_HYDROXY_ACID_DH_2"/>
    <property type="match status" value="1"/>
</dbReference>
<feature type="binding site" evidence="7">
    <location>
        <position position="265"/>
    </location>
    <ligand>
        <name>FMN</name>
        <dbReference type="ChEBI" id="CHEBI:58210"/>
    </ligand>
</feature>
<dbReference type="RefSeq" id="WP_173766868.1">
    <property type="nucleotide sequence ID" value="NZ_CP048836.1"/>
</dbReference>
<evidence type="ECO:0000313" key="9">
    <source>
        <dbReference type="EMBL" id="QID18829.1"/>
    </source>
</evidence>
<comment type="cofactor">
    <cofactor evidence="1">
        <name>FMN</name>
        <dbReference type="ChEBI" id="CHEBI:58210"/>
    </cofactor>
</comment>
<dbReference type="KEGG" id="azq:G3580_15095"/>
<dbReference type="CDD" id="cd02809">
    <property type="entry name" value="alpha_hydroxyacid_oxid_FMN"/>
    <property type="match status" value="1"/>
</dbReference>
<accession>A0A6C1B794</accession>
<evidence type="ECO:0000256" key="2">
    <source>
        <dbReference type="ARBA" id="ARBA00022630"/>
    </source>
</evidence>
<feature type="binding site" evidence="7">
    <location>
        <position position="267"/>
    </location>
    <ligand>
        <name>glyoxylate</name>
        <dbReference type="ChEBI" id="CHEBI:36655"/>
    </ligand>
</feature>
<reference evidence="9 10" key="1">
    <citation type="submission" date="2020-02" db="EMBL/GenBank/DDBJ databases">
        <title>Nitrogenibacter mangrovi gen. nov., sp. nov. isolated from mangrove sediment, a denitrifying betaproteobacterium.</title>
        <authorList>
            <person name="Liao H."/>
            <person name="Tian Y."/>
        </authorList>
    </citation>
    <scope>NUCLEOTIDE SEQUENCE [LARGE SCALE GENOMIC DNA]</scope>
    <source>
        <strain evidence="9 10">M9-3-2</strain>
    </source>
</reference>
<evidence type="ECO:0000256" key="4">
    <source>
        <dbReference type="ARBA" id="ARBA00023002"/>
    </source>
</evidence>
<feature type="binding site" evidence="7">
    <location>
        <position position="39"/>
    </location>
    <ligand>
        <name>glyoxylate</name>
        <dbReference type="ChEBI" id="CHEBI:36655"/>
    </ligand>
</feature>
<evidence type="ECO:0000256" key="5">
    <source>
        <dbReference type="ARBA" id="ARBA00024042"/>
    </source>
</evidence>
<keyword evidence="4" id="KW-0560">Oxidoreductase</keyword>
<feature type="binding site" evidence="7">
    <location>
        <position position="243"/>
    </location>
    <ligand>
        <name>FMN</name>
        <dbReference type="ChEBI" id="CHEBI:58210"/>
    </ligand>
</feature>
<dbReference type="EMBL" id="CP048836">
    <property type="protein sequence ID" value="QID18829.1"/>
    <property type="molecule type" value="Genomic_DNA"/>
</dbReference>
<feature type="domain" description="FMN hydroxy acid dehydrogenase" evidence="8">
    <location>
        <begin position="13"/>
        <end position="372"/>
    </location>
</feature>
<gene>
    <name evidence="9" type="ORF">G3580_15095</name>
</gene>
<sequence>MHDIRRPRAPLDRIPPDILCAADYETVARAFIDPATLAYIAGGSGDERSLAANRQAFARRGVLPRLLRDVCGGHTRTALLGRPRAHPLLLAPVACQGLVHAHGEVHSARGAEATDTVMVASTLASCPLEEVAAVGGPRWFQLYMQPSREVTADLVRRAERVGFEAIVLTVDAPVQSPGRAARRAGFTLPESAGTANLAGYPAPEGRVLAPTQSRILDGMMREAPTAADLAWLMDVTGLPVLVKGVLRADDARALQRAGVAGLIVSNHGGRALDGVPASLDVLAAVRAAVGPGYPVLLDSGIRAGSDVFTALALGADAVLVGRLQMYALAVAGALGVAHMIRLLREELELCMALAGCATLADITPDLLCEAAPC</sequence>
<dbReference type="InterPro" id="IPR013785">
    <property type="entry name" value="Aldolase_TIM"/>
</dbReference>
<feature type="binding site" evidence="7">
    <location>
        <position position="143"/>
    </location>
    <ligand>
        <name>glyoxylate</name>
        <dbReference type="ChEBI" id="CHEBI:36655"/>
    </ligand>
</feature>
<dbReference type="InterPro" id="IPR037396">
    <property type="entry name" value="FMN_HAD"/>
</dbReference>
<feature type="binding site" evidence="7">
    <location>
        <position position="141"/>
    </location>
    <ligand>
        <name>FMN</name>
        <dbReference type="ChEBI" id="CHEBI:58210"/>
    </ligand>
</feature>
<dbReference type="PIRSF" id="PIRSF000138">
    <property type="entry name" value="Al-hdrx_acd_dh"/>
    <property type="match status" value="1"/>
</dbReference>
<comment type="similarity">
    <text evidence="5">Belongs to the FMN-dependent alpha-hydroxy acid dehydrogenase family.</text>
</comment>